<name>A0A9W5TEM2_BABOV</name>
<keyword evidence="6 11" id="KW-0812">Transmembrane</keyword>
<comment type="caution">
    <text evidence="13">The sequence shown here is derived from an EMBL/GenBank/DDBJ whole genome shotgun (WGS) entry which is preliminary data.</text>
</comment>
<feature type="compositionally biased region" description="Pro residues" evidence="10">
    <location>
        <begin position="991"/>
        <end position="1000"/>
    </location>
</feature>
<dbReference type="AlphaFoldDB" id="A0A9W5TEM2"/>
<dbReference type="GO" id="GO:0016757">
    <property type="term" value="F:glycosyltransferase activity"/>
    <property type="evidence" value="ECO:0007669"/>
    <property type="project" value="UniProtKB-KW"/>
</dbReference>
<dbReference type="Pfam" id="PF10034">
    <property type="entry name" value="Dpy19"/>
    <property type="match status" value="1"/>
</dbReference>
<dbReference type="GO" id="GO:0005681">
    <property type="term" value="C:spliceosomal complex"/>
    <property type="evidence" value="ECO:0007669"/>
    <property type="project" value="InterPro"/>
</dbReference>
<evidence type="ECO:0000313" key="14">
    <source>
        <dbReference type="Proteomes" id="UP001057455"/>
    </source>
</evidence>
<feature type="transmembrane region" description="Helical" evidence="11">
    <location>
        <begin position="364"/>
        <end position="381"/>
    </location>
</feature>
<evidence type="ECO:0000259" key="12">
    <source>
        <dbReference type="Pfam" id="PF02731"/>
    </source>
</evidence>
<keyword evidence="8 11" id="KW-0472">Membrane</keyword>
<dbReference type="EMBL" id="BLIY01000017">
    <property type="protein sequence ID" value="GFE54849.1"/>
    <property type="molecule type" value="Genomic_DNA"/>
</dbReference>
<evidence type="ECO:0000256" key="1">
    <source>
        <dbReference type="ARBA" id="ARBA00004141"/>
    </source>
</evidence>
<evidence type="ECO:0000256" key="7">
    <source>
        <dbReference type="ARBA" id="ARBA00022989"/>
    </source>
</evidence>
<evidence type="ECO:0000256" key="2">
    <source>
        <dbReference type="ARBA" id="ARBA00008744"/>
    </source>
</evidence>
<feature type="transmembrane region" description="Helical" evidence="11">
    <location>
        <begin position="6"/>
        <end position="22"/>
    </location>
</feature>
<feature type="transmembrane region" description="Helical" evidence="11">
    <location>
        <begin position="440"/>
        <end position="457"/>
    </location>
</feature>
<gene>
    <name evidence="13" type="ORF">BaOVIS_022530</name>
</gene>
<feature type="transmembrane region" description="Helical" evidence="11">
    <location>
        <begin position="198"/>
        <end position="231"/>
    </location>
</feature>
<evidence type="ECO:0000256" key="11">
    <source>
        <dbReference type="SAM" id="Phobius"/>
    </source>
</evidence>
<evidence type="ECO:0000256" key="8">
    <source>
        <dbReference type="ARBA" id="ARBA00023136"/>
    </source>
</evidence>
<evidence type="ECO:0000256" key="9">
    <source>
        <dbReference type="SAM" id="Coils"/>
    </source>
</evidence>
<keyword evidence="14" id="KW-1185">Reference proteome</keyword>
<dbReference type="GO" id="GO:0016020">
    <property type="term" value="C:membrane"/>
    <property type="evidence" value="ECO:0007669"/>
    <property type="project" value="UniProtKB-SubCell"/>
</dbReference>
<feature type="transmembrane region" description="Helical" evidence="11">
    <location>
        <begin position="294"/>
        <end position="316"/>
    </location>
</feature>
<comment type="similarity">
    <text evidence="2">Belongs to the dpy-19 family.</text>
</comment>
<keyword evidence="7 11" id="KW-1133">Transmembrane helix</keyword>
<evidence type="ECO:0000256" key="5">
    <source>
        <dbReference type="ARBA" id="ARBA00022679"/>
    </source>
</evidence>
<feature type="coiled-coil region" evidence="9">
    <location>
        <begin position="1070"/>
        <end position="1106"/>
    </location>
</feature>
<evidence type="ECO:0000256" key="3">
    <source>
        <dbReference type="ARBA" id="ARBA00010197"/>
    </source>
</evidence>
<comment type="similarity">
    <text evidence="3">Belongs to the SNW family.</text>
</comment>
<keyword evidence="4" id="KW-0328">Glycosyltransferase</keyword>
<sequence>MKGPSYRLATFAVWALSTFLLFRRYRGIFDLDPEDQKLIYYSESAFYLSFYHDVVEAPDWFSLWKMLLYDDRTEFPTTVVAFRRLNIMQELILGIIYRLFNIRSISKNPFCFYASAVLVLNAGGVATLFLLACKCGKSTWAGVLFYGLYLSNFQERLISRISALPLRENFALPALWLSILCIRDILERRKNDSHGPRRLLFVAFTWMFFTWQLSLHLVATQLGCLFLLNLLTVVSDDDLWQISKTAFLSLLTAWLIMFCPPFLVTSHLISGVIAILVTLLLLPSGEGKIPLMNSVQKLLLVFAIFAFETSLLTLTARHDAHIIEMLLSKLGLSKPTFDSQIYLLGAEFRPLTMNVIRMILPTRLFHYSCAALIVMLFLTCMNCRPISGFRREFNCYFALQIVVFAMMALLVSRLRVLALPLLCVFAGYSMLFFRLPGLKGYRAATFLAASVALAPYMTTLPLNELRVAPYGELFNNQEIKDLVTWVNRNVEAGTPILSDMPTSSALRASTHARIVINPQFEYVPLRRKTHFFYTLGDCNDARWFGEKMRDWYQTEIVVVPVKFCAIPQEGGPHGVQLLLSLNPLGTCPPRTSYASRLCNRLWAGDPHFEQLYSNERYLVFRFRGIDTSADEPSWRSMHQLDHYKPWIKNHVLSDNELGPRQISSTAHALKTHYNSTVVFPLLSYGLKVFPDSDQMLRLYAEAMDYDLGMFEEAKRHYNILFKRMGSRCKSPEDLEFYTVYLSHLVDTHIGSAAEVIEVIEASTNCLKLDFPRPFGKTLCDHSIVIMRAFHNYFAGERFSVRNAAARFFFLSQLMILLTCRRKSNHALLQSQRKLPSQDSYVTGSFSIQEDLAIPVESKENSRTLALRYGPDGRPEFDAVVRQGVRDGKIVYSKPGDQREKHFSQEALARPSDDNVNANLERTREALDMALTRRRQQNTVASGPRNEAEIIRYTPSEQSSRTINQRLIKMVEKETDPLEPSRYRNRKLPAAAPSPPPPLQHSPPRKLTKEDQLAWKIPPCISNWKNSKGYTIPIDKRVQADGRRLQEVYVNEKFAVLGESLSLAERTAREEVRLRNEAHRMEKLKEAQEKEEQLRALAARAREERSRLGAHSDLQAAEFERKREIEREMRLERAGKKIKAAAARDRDITERVALGQPVPSKLSDAHDTRLLNTAAGIDSGFDAGEDENYNIYDKPLFADRSIVGIYQHSNERFQQSLGANEAMRVPSFANAAKVQRTTPVEFVKETADPFGLGTLLDKAKKET</sequence>
<feature type="transmembrane region" description="Helical" evidence="11">
    <location>
        <begin position="110"/>
        <end position="132"/>
    </location>
</feature>
<keyword evidence="5" id="KW-0808">Transferase</keyword>
<feature type="domain" description="SKI-interacting protein SKIP SNW" evidence="12">
    <location>
        <begin position="949"/>
        <end position="1104"/>
    </location>
</feature>
<reference evidence="13" key="1">
    <citation type="submission" date="2019-12" db="EMBL/GenBank/DDBJ databases">
        <title>Genome sequence of Babesia ovis.</title>
        <authorList>
            <person name="Yamagishi J."/>
            <person name="Sevinc F."/>
            <person name="Xuan X."/>
        </authorList>
    </citation>
    <scope>NUCLEOTIDE SEQUENCE</scope>
    <source>
        <strain evidence="13">Selcuk</strain>
    </source>
</reference>
<evidence type="ECO:0000256" key="10">
    <source>
        <dbReference type="SAM" id="MobiDB-lite"/>
    </source>
</evidence>
<proteinExistence type="inferred from homology"/>
<feature type="region of interest" description="Disordered" evidence="10">
    <location>
        <begin position="971"/>
        <end position="1008"/>
    </location>
</feature>
<dbReference type="Pfam" id="PF02731">
    <property type="entry name" value="SKIP_SNW"/>
    <property type="match status" value="1"/>
</dbReference>
<protein>
    <submittedName>
        <fullName evidence="13">SKIP SNW domain-containing protein</fullName>
    </submittedName>
</protein>
<dbReference type="Proteomes" id="UP001057455">
    <property type="component" value="Unassembled WGS sequence"/>
</dbReference>
<dbReference type="GO" id="GO:0000398">
    <property type="term" value="P:mRNA splicing, via spliceosome"/>
    <property type="evidence" value="ECO:0007669"/>
    <property type="project" value="InterPro"/>
</dbReference>
<evidence type="ECO:0000256" key="6">
    <source>
        <dbReference type="ARBA" id="ARBA00022692"/>
    </source>
</evidence>
<dbReference type="InterPro" id="IPR017862">
    <property type="entry name" value="SKI-int_prot_SKIP"/>
</dbReference>
<feature type="transmembrane region" description="Helical" evidence="11">
    <location>
        <begin position="417"/>
        <end position="433"/>
    </location>
</feature>
<organism evidence="13 14">
    <name type="scientific">Babesia ovis</name>
    <dbReference type="NCBI Taxonomy" id="5869"/>
    <lineage>
        <taxon>Eukaryota</taxon>
        <taxon>Sar</taxon>
        <taxon>Alveolata</taxon>
        <taxon>Apicomplexa</taxon>
        <taxon>Aconoidasida</taxon>
        <taxon>Piroplasmida</taxon>
        <taxon>Babesiidae</taxon>
        <taxon>Babesia</taxon>
    </lineage>
</organism>
<dbReference type="PANTHER" id="PTHR12096">
    <property type="entry name" value="NUCLEAR PROTEIN SKIP-RELATED"/>
    <property type="match status" value="1"/>
</dbReference>
<evidence type="ECO:0000256" key="4">
    <source>
        <dbReference type="ARBA" id="ARBA00022676"/>
    </source>
</evidence>
<dbReference type="InterPro" id="IPR018732">
    <property type="entry name" value="Dpy-19/Dpy-19-like"/>
</dbReference>
<feature type="transmembrane region" description="Helical" evidence="11">
    <location>
        <begin position="251"/>
        <end position="282"/>
    </location>
</feature>
<accession>A0A9W5TEM2</accession>
<evidence type="ECO:0000313" key="13">
    <source>
        <dbReference type="EMBL" id="GFE54849.1"/>
    </source>
</evidence>
<feature type="compositionally biased region" description="Basic and acidic residues" evidence="10">
    <location>
        <begin position="971"/>
        <end position="981"/>
    </location>
</feature>
<dbReference type="InterPro" id="IPR004015">
    <property type="entry name" value="SKI-int_prot_SKIP_SNW-dom"/>
</dbReference>
<feature type="transmembrane region" description="Helical" evidence="11">
    <location>
        <begin position="393"/>
        <end position="411"/>
    </location>
</feature>
<dbReference type="OrthoDB" id="366038at2759"/>
<keyword evidence="9" id="KW-0175">Coiled coil</keyword>
<comment type="subcellular location">
    <subcellularLocation>
        <location evidence="1">Membrane</location>
        <topology evidence="1">Multi-pass membrane protein</topology>
    </subcellularLocation>
</comment>